<keyword evidence="13 24" id="KW-1133">Transmembrane helix</keyword>
<comment type="subcellular location">
    <subcellularLocation>
        <location evidence="2">Cell membrane</location>
        <topology evidence="2">Multi-pass membrane protein</topology>
    </subcellularLocation>
</comment>
<dbReference type="EMBL" id="DVNG01000067">
    <property type="protein sequence ID" value="HIU50299.1"/>
    <property type="molecule type" value="Genomic_DNA"/>
</dbReference>
<evidence type="ECO:0000313" key="25">
    <source>
        <dbReference type="EMBL" id="HIU50299.1"/>
    </source>
</evidence>
<evidence type="ECO:0000256" key="3">
    <source>
        <dbReference type="ARBA" id="ARBA00005119"/>
    </source>
</evidence>
<dbReference type="PANTHER" id="PTHR46382">
    <property type="entry name" value="PHOSPHATIDATE CYTIDYLYLTRANSFERASE"/>
    <property type="match status" value="1"/>
</dbReference>
<feature type="transmembrane region" description="Helical" evidence="24">
    <location>
        <begin position="202"/>
        <end position="226"/>
    </location>
</feature>
<evidence type="ECO:0000256" key="16">
    <source>
        <dbReference type="ARBA" id="ARBA00023209"/>
    </source>
</evidence>
<reference evidence="25" key="1">
    <citation type="submission" date="2020-10" db="EMBL/GenBank/DDBJ databases">
        <authorList>
            <person name="Gilroy R."/>
        </authorList>
    </citation>
    <scope>NUCLEOTIDE SEQUENCE</scope>
    <source>
        <strain evidence="25">ChiGjej1B1-1684</strain>
    </source>
</reference>
<organism evidence="25 26">
    <name type="scientific">Candidatus Limousia pullorum</name>
    <dbReference type="NCBI Taxonomy" id="2840860"/>
    <lineage>
        <taxon>Bacteria</taxon>
        <taxon>Bacillati</taxon>
        <taxon>Bacillota</taxon>
        <taxon>Clostridia</taxon>
        <taxon>Eubacteriales</taxon>
        <taxon>Oscillospiraceae</taxon>
        <taxon>Oscillospiraceae incertae sedis</taxon>
        <taxon>Candidatus Limousia</taxon>
    </lineage>
</organism>
<reference evidence="25" key="2">
    <citation type="journal article" date="2021" name="PeerJ">
        <title>Extensive microbial diversity within the chicken gut microbiome revealed by metagenomics and culture.</title>
        <authorList>
            <person name="Gilroy R."/>
            <person name="Ravi A."/>
            <person name="Getino M."/>
            <person name="Pursley I."/>
            <person name="Horton D.L."/>
            <person name="Alikhan N.F."/>
            <person name="Baker D."/>
            <person name="Gharbi K."/>
            <person name="Hall N."/>
            <person name="Watson M."/>
            <person name="Adriaenssens E.M."/>
            <person name="Foster-Nyarko E."/>
            <person name="Jarju S."/>
            <person name="Secka A."/>
            <person name="Antonio M."/>
            <person name="Oren A."/>
            <person name="Chaudhuri R.R."/>
            <person name="La Ragione R."/>
            <person name="Hildebrand F."/>
            <person name="Pallen M.J."/>
        </authorList>
    </citation>
    <scope>NUCLEOTIDE SEQUENCE</scope>
    <source>
        <strain evidence="25">ChiGjej1B1-1684</strain>
    </source>
</reference>
<dbReference type="GO" id="GO:0004605">
    <property type="term" value="F:phosphatidate cytidylyltransferase activity"/>
    <property type="evidence" value="ECO:0007669"/>
    <property type="project" value="UniProtKB-EC"/>
</dbReference>
<accession>A0A9D1S7N0</accession>
<keyword evidence="14" id="KW-0443">Lipid metabolism</keyword>
<comment type="caution">
    <text evidence="25">The sequence shown here is derived from an EMBL/GenBank/DDBJ whole genome shotgun (WGS) entry which is preliminary data.</text>
</comment>
<comment type="catalytic activity">
    <reaction evidence="1">
        <text>a 1,2-diacyl-sn-glycero-3-phosphate + CTP + H(+) = a CDP-1,2-diacyl-sn-glycerol + diphosphate</text>
        <dbReference type="Rhea" id="RHEA:16229"/>
        <dbReference type="ChEBI" id="CHEBI:15378"/>
        <dbReference type="ChEBI" id="CHEBI:33019"/>
        <dbReference type="ChEBI" id="CHEBI:37563"/>
        <dbReference type="ChEBI" id="CHEBI:58332"/>
        <dbReference type="ChEBI" id="CHEBI:58608"/>
        <dbReference type="EC" id="2.7.7.41"/>
    </reaction>
</comment>
<feature type="transmembrane region" description="Helical" evidence="24">
    <location>
        <begin position="78"/>
        <end position="94"/>
    </location>
</feature>
<evidence type="ECO:0000256" key="1">
    <source>
        <dbReference type="ARBA" id="ARBA00001698"/>
    </source>
</evidence>
<evidence type="ECO:0000256" key="15">
    <source>
        <dbReference type="ARBA" id="ARBA00023136"/>
    </source>
</evidence>
<evidence type="ECO:0000256" key="5">
    <source>
        <dbReference type="ARBA" id="ARBA00010185"/>
    </source>
</evidence>
<protein>
    <recommendedName>
        <fullName evidence="7">Phosphatidate cytidylyltransferase</fullName>
        <ecNumber evidence="6">2.7.7.41</ecNumber>
    </recommendedName>
    <alternativeName>
        <fullName evidence="20">CDP-DAG synthase</fullName>
    </alternativeName>
    <alternativeName>
        <fullName evidence="22">CDP-DG synthase</fullName>
    </alternativeName>
    <alternativeName>
        <fullName evidence="18">CDP-diacylglycerol synthase</fullName>
    </alternativeName>
    <alternativeName>
        <fullName evidence="21">CDP-diglyceride pyrophosphorylase</fullName>
    </alternativeName>
    <alternativeName>
        <fullName evidence="23">CDP-diglyceride synthase</fullName>
    </alternativeName>
    <alternativeName>
        <fullName evidence="19">CTP:phosphatidate cytidylyltransferase</fullName>
    </alternativeName>
</protein>
<feature type="transmembrane region" description="Helical" evidence="24">
    <location>
        <begin position="132"/>
        <end position="152"/>
    </location>
</feature>
<keyword evidence="16" id="KW-0594">Phospholipid biosynthesis</keyword>
<keyword evidence="9" id="KW-0444">Lipid biosynthesis</keyword>
<evidence type="ECO:0000256" key="2">
    <source>
        <dbReference type="ARBA" id="ARBA00004651"/>
    </source>
</evidence>
<evidence type="ECO:0000256" key="6">
    <source>
        <dbReference type="ARBA" id="ARBA00012487"/>
    </source>
</evidence>
<feature type="transmembrane region" description="Helical" evidence="24">
    <location>
        <begin position="106"/>
        <end position="126"/>
    </location>
</feature>
<comment type="pathway">
    <text evidence="3">Phospholipid metabolism; CDP-diacylglycerol biosynthesis; CDP-diacylglycerol from sn-glycerol 3-phosphate: step 3/3.</text>
</comment>
<comment type="similarity">
    <text evidence="5">Belongs to the CDS family.</text>
</comment>
<evidence type="ECO:0000256" key="23">
    <source>
        <dbReference type="ARBA" id="ARBA00033406"/>
    </source>
</evidence>
<sequence length="278" mass="30009">MKVRIISAAVGIVLVIGVLFVAEMFPIFIGIILGLVNAIMTGEYLSAKKLHRKYMISIPCIALSLVTPVLVFYMNLMVVMYAFALIMMISLIFYHDHLSYDDTAFAIVGTLLITCGMTSISAMCVGGQYTSFYVVICLCVPWISDAGAYFTGTFLGKHKLCPNISPKKTVEGAVGGIIFGMLSGIVAGMIFSSFIYGADKVYINYGGLALIGILNSVIAILGDLCFSLIKRSCSIKDYGTIMPGHGGLLDRFDSVIFTAPLVYLFCRYAVLIAPAVSI</sequence>
<feature type="transmembrane region" description="Helical" evidence="24">
    <location>
        <begin position="173"/>
        <end position="196"/>
    </location>
</feature>
<evidence type="ECO:0000256" key="8">
    <source>
        <dbReference type="ARBA" id="ARBA00022475"/>
    </source>
</evidence>
<dbReference type="AlphaFoldDB" id="A0A9D1S7N0"/>
<evidence type="ECO:0000256" key="24">
    <source>
        <dbReference type="SAM" id="Phobius"/>
    </source>
</evidence>
<evidence type="ECO:0000256" key="17">
    <source>
        <dbReference type="ARBA" id="ARBA00023264"/>
    </source>
</evidence>
<dbReference type="EC" id="2.7.7.41" evidence="6"/>
<keyword evidence="11 24" id="KW-0812">Transmembrane</keyword>
<evidence type="ECO:0000256" key="18">
    <source>
        <dbReference type="ARBA" id="ARBA00029893"/>
    </source>
</evidence>
<evidence type="ECO:0000256" key="21">
    <source>
        <dbReference type="ARBA" id="ARBA00032396"/>
    </source>
</evidence>
<keyword evidence="10" id="KW-0808">Transferase</keyword>
<keyword evidence="12 25" id="KW-0548">Nucleotidyltransferase</keyword>
<name>A0A9D1S7N0_9FIRM</name>
<evidence type="ECO:0000256" key="12">
    <source>
        <dbReference type="ARBA" id="ARBA00022695"/>
    </source>
</evidence>
<comment type="pathway">
    <text evidence="4">Lipid metabolism.</text>
</comment>
<evidence type="ECO:0000256" key="10">
    <source>
        <dbReference type="ARBA" id="ARBA00022679"/>
    </source>
</evidence>
<evidence type="ECO:0000313" key="26">
    <source>
        <dbReference type="Proteomes" id="UP000824118"/>
    </source>
</evidence>
<evidence type="ECO:0000256" key="19">
    <source>
        <dbReference type="ARBA" id="ARBA00031825"/>
    </source>
</evidence>
<evidence type="ECO:0000256" key="20">
    <source>
        <dbReference type="ARBA" id="ARBA00032253"/>
    </source>
</evidence>
<gene>
    <name evidence="25" type="ORF">IAD22_04735</name>
</gene>
<dbReference type="GO" id="GO:0005886">
    <property type="term" value="C:plasma membrane"/>
    <property type="evidence" value="ECO:0007669"/>
    <property type="project" value="UniProtKB-SubCell"/>
</dbReference>
<proteinExistence type="inferred from homology"/>
<evidence type="ECO:0000256" key="4">
    <source>
        <dbReference type="ARBA" id="ARBA00005189"/>
    </source>
</evidence>
<feature type="transmembrane region" description="Helical" evidence="24">
    <location>
        <begin position="54"/>
        <end position="72"/>
    </location>
</feature>
<keyword evidence="17" id="KW-1208">Phospholipid metabolism</keyword>
<evidence type="ECO:0000256" key="7">
    <source>
        <dbReference type="ARBA" id="ARBA00019373"/>
    </source>
</evidence>
<evidence type="ECO:0000256" key="11">
    <source>
        <dbReference type="ARBA" id="ARBA00022692"/>
    </source>
</evidence>
<keyword evidence="15 24" id="KW-0472">Membrane</keyword>
<keyword evidence="8" id="KW-1003">Cell membrane</keyword>
<evidence type="ECO:0000256" key="13">
    <source>
        <dbReference type="ARBA" id="ARBA00022989"/>
    </source>
</evidence>
<evidence type="ECO:0000256" key="9">
    <source>
        <dbReference type="ARBA" id="ARBA00022516"/>
    </source>
</evidence>
<dbReference type="GO" id="GO:0016024">
    <property type="term" value="P:CDP-diacylglycerol biosynthetic process"/>
    <property type="evidence" value="ECO:0007669"/>
    <property type="project" value="TreeGrafter"/>
</dbReference>
<dbReference type="Pfam" id="PF01148">
    <property type="entry name" value="CTP_transf_1"/>
    <property type="match status" value="1"/>
</dbReference>
<feature type="transmembrane region" description="Helical" evidence="24">
    <location>
        <begin position="6"/>
        <end position="33"/>
    </location>
</feature>
<dbReference type="PANTHER" id="PTHR46382:SF1">
    <property type="entry name" value="PHOSPHATIDATE CYTIDYLYLTRANSFERASE"/>
    <property type="match status" value="1"/>
</dbReference>
<evidence type="ECO:0000256" key="22">
    <source>
        <dbReference type="ARBA" id="ARBA00032743"/>
    </source>
</evidence>
<dbReference type="Proteomes" id="UP000824118">
    <property type="component" value="Unassembled WGS sequence"/>
</dbReference>
<evidence type="ECO:0000256" key="14">
    <source>
        <dbReference type="ARBA" id="ARBA00023098"/>
    </source>
</evidence>